<dbReference type="InterPro" id="IPR056490">
    <property type="entry name" value="Rcc01698_C"/>
</dbReference>
<dbReference type="Pfam" id="PF13550">
    <property type="entry name" value="Phage-tail_3"/>
    <property type="match status" value="1"/>
</dbReference>
<sequence length="1269" mass="136831">MATILFQAAGAALGSVFGPVGAMLGRAVGGLAGSVVDRSLLSGRSTISATHLSTARIGGADEGTPIPRLYGTARIGGTLIWATRFEEQMTSERTGGKATGGTRVESYNYYANFALGLCEGEIALVRRVWADGREIDLTGIEMRVYRGTEDQLPDPLIEAKQGAGNAPAYRGLAYVVFEHLPLADFGNRIPVLQFEVVRPIGQLENQIRAVTLIPGATEFGYATVQVKADGGDGSAVILNRHNTRALTDWQASLDELQALCPALQRVALVVSWFGTDLRAGECRILPGVETLHRASESQVWSVAGILRADAHLISTSGGGPAYGGTPDDASVRQAIADLNARGIEVYLYPFIMMDVPADNDLPDPHGGANQAAYPWRGRITCHPAPGQSGSTDRSAAAAAQVSAFCNGVDGYRRMILHYADLAAASGGVKGFILGSEFCGLTRVRDAADGFPFVAELVRLAGDVRARLGSEVKLTYGADWTEYFGYQPQDGSGDVYFNLDPLWAAPDVDAVGIDNYMPLSDWRDADLGQSNPDGFRLVEDEAAMRAAIASGEGYDWYYQSAEARRTRQRSPITDGGAGKPWVFRYKDIENWWANRHYERRGGAELTSPTAWVPKAKPIWLTELGCPAIDKGANQPNLFVDPKSSESGKPYFSNAGRSDSMQRRFLQAHHGWWQGAQAPSAMLDPNHIFVWTWDARPYAAFPTKTDVWSDGGNWVTGHWLTGRLGAGTLADVIAAILTDHGFRWFDVSAVAGDLTGYVQADTVSARSLIEPLVETFLIDVIEDRGILRFRSRPQASLPPKIIDVLAEKEGEPAWSETRGHDSDFAAEAVVSFANPVLDYEQASVRSRRIVGESSRILQSSIAGVLYEEAALGVAERLLRDNHIARRTLKVPVSPAMLSLSAGDPIRLSDGPDGVYLVTRIEDGEVRQLEARRHEPAALLTKVTEAAPRANASDISADFAPRLLFLDLPRFEAGDATGFARVAGYSKPWRRMLISSSQSTEGFRSRTRLEKPASIGRLTAPLASGISGRFDRVNSIEADFLFASLSSADRQAVLNGANRLAVRADSGAFEIIGFASAEETAPGHWRLTNLLRGLAGTEYAMQAGASAGADVVLLNDSVVALGLTTAERGMTQNWIAEAIGLSGARTAAIAFAGGVRAEVPLAPVHIKARRFGAGIRFTWIRRGRVEADDWAASDIPLDEPEERYRLEILSGGAVVRRMEVSEAACLYGSDQELADFGAVQAAFTLRLCQMGRAVPLGISAVFEIQPKTEGDL</sequence>
<evidence type="ECO:0000259" key="3">
    <source>
        <dbReference type="Pfam" id="PF23666"/>
    </source>
</evidence>
<evidence type="ECO:0000259" key="1">
    <source>
        <dbReference type="Pfam" id="PF13547"/>
    </source>
</evidence>
<keyword evidence="5" id="KW-1185">Reference proteome</keyword>
<proteinExistence type="predicted"/>
<evidence type="ECO:0000259" key="2">
    <source>
        <dbReference type="Pfam" id="PF13550"/>
    </source>
</evidence>
<accession>A0ABT8SV40</accession>
<feature type="domain" description="GTA TIM-barrel-like" evidence="1">
    <location>
        <begin position="410"/>
        <end position="700"/>
    </location>
</feature>
<dbReference type="SUPFAM" id="SSF51445">
    <property type="entry name" value="(Trans)glycosidases"/>
    <property type="match status" value="1"/>
</dbReference>
<name>A0ABT8SV40_9HYPH</name>
<feature type="domain" description="Rcc01698-like C-terminal" evidence="3">
    <location>
        <begin position="1010"/>
        <end position="1109"/>
    </location>
</feature>
<protein>
    <submittedName>
        <fullName evidence="4">Glycoside hydrolase/phage tail family protein</fullName>
    </submittedName>
</protein>
<dbReference type="CDD" id="cd19607">
    <property type="entry name" value="GTA_TIM-barrel-like"/>
    <property type="match status" value="1"/>
</dbReference>
<comment type="caution">
    <text evidence="4">The sequence shown here is derived from an EMBL/GenBank/DDBJ whole genome shotgun (WGS) entry which is preliminary data.</text>
</comment>
<keyword evidence="4" id="KW-0378">Hydrolase</keyword>
<dbReference type="InterPro" id="IPR025195">
    <property type="entry name" value="GTA_TIM_dom"/>
</dbReference>
<evidence type="ECO:0000313" key="5">
    <source>
        <dbReference type="Proteomes" id="UP001169006"/>
    </source>
</evidence>
<dbReference type="Pfam" id="PF13547">
    <property type="entry name" value="GTA_TIM"/>
    <property type="match status" value="1"/>
</dbReference>
<dbReference type="Proteomes" id="UP001169006">
    <property type="component" value="Unassembled WGS sequence"/>
</dbReference>
<dbReference type="RefSeq" id="WP_302075674.1">
    <property type="nucleotide sequence ID" value="NZ_JAUKWQ010000001.1"/>
</dbReference>
<dbReference type="EMBL" id="JAUKWQ010000001">
    <property type="protein sequence ID" value="MDO1581572.1"/>
    <property type="molecule type" value="Genomic_DNA"/>
</dbReference>
<dbReference type="InterPro" id="IPR032876">
    <property type="entry name" value="J_dom"/>
</dbReference>
<dbReference type="Gene3D" id="3.20.20.80">
    <property type="entry name" value="Glycosidases"/>
    <property type="match status" value="1"/>
</dbReference>
<dbReference type="InterPro" id="IPR017853">
    <property type="entry name" value="GH"/>
</dbReference>
<evidence type="ECO:0000313" key="4">
    <source>
        <dbReference type="EMBL" id="MDO1581572.1"/>
    </source>
</evidence>
<gene>
    <name evidence="4" type="ORF">Q2T52_05620</name>
</gene>
<reference evidence="4" key="2">
    <citation type="submission" date="2023-07" db="EMBL/GenBank/DDBJ databases">
        <authorList>
            <person name="Sun H."/>
        </authorList>
    </citation>
    <scope>NUCLEOTIDE SEQUENCE</scope>
    <source>
        <strain evidence="4">05753</strain>
    </source>
</reference>
<feature type="domain" description="Tip attachment protein J" evidence="2">
    <location>
        <begin position="761"/>
        <end position="920"/>
    </location>
</feature>
<dbReference type="Pfam" id="PF23666">
    <property type="entry name" value="Rcc01698_C"/>
    <property type="match status" value="1"/>
</dbReference>
<dbReference type="GO" id="GO:0016787">
    <property type="term" value="F:hydrolase activity"/>
    <property type="evidence" value="ECO:0007669"/>
    <property type="project" value="UniProtKB-KW"/>
</dbReference>
<reference evidence="4" key="1">
    <citation type="journal article" date="2015" name="Int. J. Syst. Evol. Microbiol.">
        <title>Rhizobium oryzicola sp. nov., potential plant-growth-promoting endophytic bacteria isolated from rice roots.</title>
        <authorList>
            <person name="Zhang X.X."/>
            <person name="Gao J.S."/>
            <person name="Cao Y.H."/>
            <person name="Sheirdil R.A."/>
            <person name="Wang X.C."/>
            <person name="Zhang L."/>
        </authorList>
    </citation>
    <scope>NUCLEOTIDE SEQUENCE</scope>
    <source>
        <strain evidence="4">05753</strain>
    </source>
</reference>
<organism evidence="4 5">
    <name type="scientific">Rhizobium oryzicola</name>
    <dbReference type="NCBI Taxonomy" id="1232668"/>
    <lineage>
        <taxon>Bacteria</taxon>
        <taxon>Pseudomonadati</taxon>
        <taxon>Pseudomonadota</taxon>
        <taxon>Alphaproteobacteria</taxon>
        <taxon>Hyphomicrobiales</taxon>
        <taxon>Rhizobiaceae</taxon>
        <taxon>Rhizobium/Agrobacterium group</taxon>
        <taxon>Rhizobium</taxon>
    </lineage>
</organism>